<evidence type="ECO:0000256" key="1">
    <source>
        <dbReference type="SAM" id="MobiDB-lite"/>
    </source>
</evidence>
<feature type="compositionally biased region" description="Basic residues" evidence="1">
    <location>
        <begin position="50"/>
        <end position="63"/>
    </location>
</feature>
<reference evidence="2" key="1">
    <citation type="submission" date="2020-06" db="EMBL/GenBank/DDBJ databases">
        <title>Draft genome of Bugula neritina, a colonial animal packing powerful symbionts and potential medicines.</title>
        <authorList>
            <person name="Rayko M."/>
        </authorList>
    </citation>
    <scope>NUCLEOTIDE SEQUENCE [LARGE SCALE GENOMIC DNA]</scope>
    <source>
        <strain evidence="2">Kwan_BN1</strain>
    </source>
</reference>
<keyword evidence="3" id="KW-1185">Reference proteome</keyword>
<proteinExistence type="predicted"/>
<accession>A0A7J7J8S8</accession>
<dbReference type="AlphaFoldDB" id="A0A7J7J8S8"/>
<evidence type="ECO:0000313" key="3">
    <source>
        <dbReference type="Proteomes" id="UP000593567"/>
    </source>
</evidence>
<organism evidence="2 3">
    <name type="scientific">Bugula neritina</name>
    <name type="common">Brown bryozoan</name>
    <name type="synonym">Sertularia neritina</name>
    <dbReference type="NCBI Taxonomy" id="10212"/>
    <lineage>
        <taxon>Eukaryota</taxon>
        <taxon>Metazoa</taxon>
        <taxon>Spiralia</taxon>
        <taxon>Lophotrochozoa</taxon>
        <taxon>Bryozoa</taxon>
        <taxon>Gymnolaemata</taxon>
        <taxon>Cheilostomatida</taxon>
        <taxon>Flustrina</taxon>
        <taxon>Buguloidea</taxon>
        <taxon>Bugulidae</taxon>
        <taxon>Bugula</taxon>
    </lineage>
</organism>
<sequence>MVESAGVNQSNLFGKRRYAPLSSSYAENRPLSRERMTPATKSAENGGRSIMKKVSRLGSARRRTSFDESHPASHKPANKSNTNTITSSIKRINTTLARKPSSNKQVSFMDSERDINGKTTSSANGVALPDEQQTLTLTTKNLNMFNAMVLKTIRTSKFDERIVQWVKERQCDQKLRLPKHEAIPEVDESSYRKDESFSDQSRTLNSKKDITKGSLHQNTHNNATDKAIDVRPTVLSQTKPETKVTKNIPPVTESDNGQVLDTSDKVLAEKLSLSSADSCKPT</sequence>
<gene>
    <name evidence="2" type="ORF">EB796_019708</name>
</gene>
<feature type="compositionally biased region" description="Basic and acidic residues" evidence="1">
    <location>
        <begin position="186"/>
        <end position="196"/>
    </location>
</feature>
<comment type="caution">
    <text evidence="2">The sequence shown here is derived from an EMBL/GenBank/DDBJ whole genome shotgun (WGS) entry which is preliminary data.</text>
</comment>
<dbReference type="Proteomes" id="UP000593567">
    <property type="component" value="Unassembled WGS sequence"/>
</dbReference>
<evidence type="ECO:0000313" key="2">
    <source>
        <dbReference type="EMBL" id="KAF6021981.1"/>
    </source>
</evidence>
<feature type="region of interest" description="Disordered" evidence="1">
    <location>
        <begin position="24"/>
        <end position="83"/>
    </location>
</feature>
<name>A0A7J7J8S8_BUGNE</name>
<dbReference type="EMBL" id="VXIV02002923">
    <property type="protein sequence ID" value="KAF6021981.1"/>
    <property type="molecule type" value="Genomic_DNA"/>
</dbReference>
<feature type="compositionally biased region" description="Polar residues" evidence="1">
    <location>
        <begin position="214"/>
        <end position="224"/>
    </location>
</feature>
<feature type="region of interest" description="Disordered" evidence="1">
    <location>
        <begin position="186"/>
        <end position="261"/>
    </location>
</feature>
<protein>
    <submittedName>
        <fullName evidence="2">Uncharacterized protein</fullName>
    </submittedName>
</protein>